<evidence type="ECO:0000256" key="14">
    <source>
        <dbReference type="RuleBase" id="RU364059"/>
    </source>
</evidence>
<evidence type="ECO:0000256" key="10">
    <source>
        <dbReference type="ARBA" id="ARBA00023159"/>
    </source>
</evidence>
<keyword evidence="5" id="KW-0217">Developmental protein</keyword>
<keyword evidence="12 14" id="KW-0539">Nucleus</keyword>
<comment type="function">
    <text evidence="14">Component of the Mediator complex, a coactivator involved in the regulated transcription of nearly all RNA polymerase II-dependent genes. Mediator functions as a bridge to convey information from gene-specific regulatory proteins to the basal RNA polymerase II transcription machinery. Mediator is recruited to promoters by direct interactions with regulatory proteins and serves as a scaffold for the assembly of a functional preinitiation complex with RNA polymerase II and the general transcription factors.</text>
</comment>
<feature type="domain" description="BHLH" evidence="16">
    <location>
        <begin position="171"/>
        <end position="223"/>
    </location>
</feature>
<evidence type="ECO:0000313" key="17">
    <source>
        <dbReference type="EMBL" id="KAF3853665.1"/>
    </source>
</evidence>
<evidence type="ECO:0000256" key="6">
    <source>
        <dbReference type="ARBA" id="ARBA00022782"/>
    </source>
</evidence>
<dbReference type="EMBL" id="JAAKFY010000008">
    <property type="protein sequence ID" value="KAF3853665.1"/>
    <property type="molecule type" value="Genomic_DNA"/>
</dbReference>
<evidence type="ECO:0000256" key="3">
    <source>
        <dbReference type="ARBA" id="ARBA00011571"/>
    </source>
</evidence>
<keyword evidence="7" id="KW-0524">Neurogenesis</keyword>
<dbReference type="GO" id="GO:0042809">
    <property type="term" value="F:nuclear vitamin D receptor binding"/>
    <property type="evidence" value="ECO:0007669"/>
    <property type="project" value="TreeGrafter"/>
</dbReference>
<dbReference type="GO" id="GO:0042974">
    <property type="term" value="F:nuclear retinoic acid receptor binding"/>
    <property type="evidence" value="ECO:0007669"/>
    <property type="project" value="TreeGrafter"/>
</dbReference>
<feature type="compositionally biased region" description="Polar residues" evidence="15">
    <location>
        <begin position="1050"/>
        <end position="1061"/>
    </location>
</feature>
<feature type="region of interest" description="Disordered" evidence="15">
    <location>
        <begin position="1"/>
        <end position="21"/>
    </location>
</feature>
<sequence>MLGSVTDGESSPPGEASLSECGRMSITDSHVMALANDVPAIWAWHQSWYVTHPVLPLRLLATMLSRLFSEVLPDVQRLAADWAEGTENEDSKDKVGKHEACDLDDDDLDDPLEGSSRAESEMAGDDDDDDDEDEDEEAEEEGDDENSEGKPKKRGPKKRKMTPARAERSKVRRMKANTRERTRMHDLNSALDSLRKVVPCYSKTQKLSKIETLRLAKNYILALGEILRNGKRPDVVAYVQMLCKGLSQPTTNLVAGCLQLNTRNFLTEPCAEGARFHVPSSPFSVNPYSYRCSRISSPHYQAGGAALNVRGHSYGSGYEAVYPQYNSPDYEAPHSPPVCINGGLRQQEAPEADRNYHYSMHYSGLTTSRPSHSIPYGPSGARSGGEISTGHRRVETIPSSTDLGRKGTEEIGTMAAGPGVSMQSASPARELSLSVQQAGNQTHGERIKSEEATEAEKQNRMAALLEKLHAKHNAARPWQETCKIVRLAMEKRLVITAAGHPLMLTCLETLQRALKVSSLPSMTDRLESIARQNLLGSHLSPSGTECYITSDMFYVEVQLDTNGQLVDVKVAHQGENPTSCPELIQHLREKNFEEFSKHLKGLVELYKLPGDKLATSANAVETILHGGVGLLTARSGGHLVSLQCYVSPYDIFEEGPDSQLNSPDGIVPRSLGVSVSVTIEGTTATYKLPIAPLISGSHPVDNKGTPSFSTVTNTNCVDLPACFFLKMNRPMPFSLSFIQRLGNATSIPVFESPPPLTSLPALPDQQHCYFLNSDAPVQDGHSLQGVLVTKIPFRHPAQVPLLLDIIRHQAAYNNLIGSCVKRTSIKNDSAGLLQFEVCPLTDSSFSVSFQHPVNECMSIPVTMRAIRRKAETIQADTPALSLIAQTVEIMVKNNLPPSGSPTYNMDGDGTNPMGLPGLAEGNTPTGGPPGGHNFGGQIAPLFGASRGERQAQGGECLTQGGVAGQQQQQAGQGHVDDFNKVTQNPILTSLLQITGSVGSSPSSQNAPQPHQTPPETSSPASNTKNHPMLMNLLKDNPTQDFAALYGSSPLERQNSSGSPRTENAGAACPGSNSKGKKKRPRGTEKGGVMPGTIPGGGGAGLGMKLQGSQLHHQVSHEDDFHRELLSMDVDASQNSIFDVNLTGDGLDTPHSITPAPSQCGTPPSGPNMPYSQSHVQSQQPPGAVPPRMVRLSSSDSIGPDITEILSDLPEQTGKGSCGSHGQHPMGSGGEDGGPLGTPIRDSSSSGQGSAVFDSADIFNTNSNENPFTDAADLIAEATATAATPNSDSSSTNFFHAADFNPDLLTSGHGFPQNYFDDSSPSADGDMDLVKGFGGSSQQNTPSGTPQNPTPHGQSTPEPSLKDPFDMGIVFGGNSGSGKPLLVQAPDLGDTHGGGSQSPLPIGLAAACADFKSAEPKIKQQQGLVRPKEENGGSGGSSSGMGMGMGWGWGALQQRANSSGGRPYTPPSGGSGSGGSISGGGSKSPGSSGHSQTPPGGATPPIPKITIQIPKGTITGAKHHPIVDTPPAAQPLATQVEQEEPAAAKAIILTRLPLGKSSQKKAPRHKAAAAPSQGVQGWGVEVGHPNLKAPPKELVLVNQEPPQSPNMGSLGLEVLVVVGLEVVIK</sequence>
<reference evidence="17 18" key="1">
    <citation type="submission" date="2020-03" db="EMBL/GenBank/DDBJ databases">
        <title>Dissostichus mawsoni Genome sequencing and assembly.</title>
        <authorList>
            <person name="Park H."/>
        </authorList>
    </citation>
    <scope>NUCLEOTIDE SEQUENCE [LARGE SCALE GENOMIC DNA]</scope>
    <source>
        <strain evidence="17">DM0001</strain>
        <tissue evidence="17">Muscle</tissue>
    </source>
</reference>
<dbReference type="GO" id="GO:0003712">
    <property type="term" value="F:transcription coregulator activity"/>
    <property type="evidence" value="ECO:0007669"/>
    <property type="project" value="InterPro"/>
</dbReference>
<feature type="region of interest" description="Disordered" evidence="15">
    <location>
        <begin position="1417"/>
        <end position="1504"/>
    </location>
</feature>
<dbReference type="InterPro" id="IPR051999">
    <property type="entry name" value="Mediator_complex_subunit_1"/>
</dbReference>
<gene>
    <name evidence="17" type="ORF">F7725_014353</name>
</gene>
<dbReference type="Pfam" id="PF10744">
    <property type="entry name" value="Med1"/>
    <property type="match status" value="2"/>
</dbReference>
<evidence type="ECO:0000256" key="7">
    <source>
        <dbReference type="ARBA" id="ARBA00022902"/>
    </source>
</evidence>
<evidence type="ECO:0000256" key="5">
    <source>
        <dbReference type="ARBA" id="ARBA00022473"/>
    </source>
</evidence>
<dbReference type="SMART" id="SM00353">
    <property type="entry name" value="HLH"/>
    <property type="match status" value="1"/>
</dbReference>
<dbReference type="GO" id="GO:0003677">
    <property type="term" value="F:DNA binding"/>
    <property type="evidence" value="ECO:0007669"/>
    <property type="project" value="UniProtKB-KW"/>
</dbReference>
<keyword evidence="10 14" id="KW-0010">Activator</keyword>
<dbReference type="GO" id="GO:0097067">
    <property type="term" value="P:cellular response to thyroid hormone stimulus"/>
    <property type="evidence" value="ECO:0007669"/>
    <property type="project" value="TreeGrafter"/>
</dbReference>
<keyword evidence="6" id="KW-0221">Differentiation</keyword>
<dbReference type="Gene3D" id="4.10.280.10">
    <property type="entry name" value="Helix-loop-helix DNA-binding domain"/>
    <property type="match status" value="1"/>
</dbReference>
<dbReference type="Pfam" id="PF00010">
    <property type="entry name" value="HLH"/>
    <property type="match status" value="1"/>
</dbReference>
<evidence type="ECO:0000256" key="8">
    <source>
        <dbReference type="ARBA" id="ARBA00023015"/>
    </source>
</evidence>
<evidence type="ECO:0000256" key="15">
    <source>
        <dbReference type="SAM" id="MobiDB-lite"/>
    </source>
</evidence>
<evidence type="ECO:0000256" key="11">
    <source>
        <dbReference type="ARBA" id="ARBA00023163"/>
    </source>
</evidence>
<dbReference type="Proteomes" id="UP000518266">
    <property type="component" value="Unassembled WGS sequence"/>
</dbReference>
<feature type="region of interest" description="Disordered" evidence="15">
    <location>
        <begin position="995"/>
        <end position="1031"/>
    </location>
</feature>
<feature type="compositionally biased region" description="Gly residues" evidence="15">
    <location>
        <begin position="1468"/>
        <end position="1482"/>
    </location>
</feature>
<dbReference type="FunFam" id="4.10.280.10:FF:000006">
    <property type="entry name" value="Neurogenic differentiation factor"/>
    <property type="match status" value="1"/>
</dbReference>
<protein>
    <recommendedName>
        <fullName evidence="4 14">Mediator of RNA polymerase II transcription subunit 1</fullName>
    </recommendedName>
    <alternativeName>
        <fullName evidence="13 14">Mediator complex subunit 1</fullName>
    </alternativeName>
</protein>
<feature type="compositionally biased region" description="Basic residues" evidence="15">
    <location>
        <begin position="151"/>
        <end position="162"/>
    </location>
</feature>
<dbReference type="InterPro" id="IPR011598">
    <property type="entry name" value="bHLH_dom"/>
</dbReference>
<evidence type="ECO:0000259" key="16">
    <source>
        <dbReference type="PROSITE" id="PS50888"/>
    </source>
</evidence>
<evidence type="ECO:0000256" key="4">
    <source>
        <dbReference type="ARBA" id="ARBA00020612"/>
    </source>
</evidence>
<dbReference type="OrthoDB" id="2281547at2759"/>
<keyword evidence="8 14" id="KW-0805">Transcription regulation</keyword>
<feature type="compositionally biased region" description="Gly residues" evidence="15">
    <location>
        <begin position="1431"/>
        <end position="1448"/>
    </location>
</feature>
<dbReference type="GO" id="GO:0016592">
    <property type="term" value="C:mediator complex"/>
    <property type="evidence" value="ECO:0007669"/>
    <property type="project" value="InterPro"/>
</dbReference>
<evidence type="ECO:0000256" key="9">
    <source>
        <dbReference type="ARBA" id="ARBA00023125"/>
    </source>
</evidence>
<keyword evidence="11 14" id="KW-0804">Transcription</keyword>
<organism evidence="17 18">
    <name type="scientific">Dissostichus mawsoni</name>
    <name type="common">Antarctic cod</name>
    <dbReference type="NCBI Taxonomy" id="36200"/>
    <lineage>
        <taxon>Eukaryota</taxon>
        <taxon>Metazoa</taxon>
        <taxon>Chordata</taxon>
        <taxon>Craniata</taxon>
        <taxon>Vertebrata</taxon>
        <taxon>Euteleostomi</taxon>
        <taxon>Actinopterygii</taxon>
        <taxon>Neopterygii</taxon>
        <taxon>Teleostei</taxon>
        <taxon>Neoteleostei</taxon>
        <taxon>Acanthomorphata</taxon>
        <taxon>Eupercaria</taxon>
        <taxon>Perciformes</taxon>
        <taxon>Notothenioidei</taxon>
        <taxon>Nototheniidae</taxon>
        <taxon>Dissostichus</taxon>
    </lineage>
</organism>
<proteinExistence type="inferred from homology"/>
<dbReference type="Pfam" id="PF12533">
    <property type="entry name" value="Neuro_bHLH"/>
    <property type="match status" value="1"/>
</dbReference>
<feature type="compositionally biased region" description="Polar residues" evidence="15">
    <location>
        <begin position="995"/>
        <end position="1025"/>
    </location>
</feature>
<comment type="caution">
    <text evidence="17">The sequence shown here is derived from an EMBL/GenBank/DDBJ whole genome shotgun (WGS) entry which is preliminary data.</text>
</comment>
<dbReference type="PROSITE" id="PS50888">
    <property type="entry name" value="BHLH"/>
    <property type="match status" value="1"/>
</dbReference>
<evidence type="ECO:0000256" key="13">
    <source>
        <dbReference type="ARBA" id="ARBA00031254"/>
    </source>
</evidence>
<comment type="similarity">
    <text evidence="2 14">Belongs to the Mediator complex subunit 1 family.</text>
</comment>
<dbReference type="InterPro" id="IPR019680">
    <property type="entry name" value="Mediator_Med1"/>
</dbReference>
<feature type="region of interest" description="Disordered" evidence="15">
    <location>
        <begin position="909"/>
        <end position="940"/>
    </location>
</feature>
<keyword evidence="18" id="KW-1185">Reference proteome</keyword>
<feature type="compositionally biased region" description="Acidic residues" evidence="15">
    <location>
        <begin position="122"/>
        <end position="146"/>
    </location>
</feature>
<dbReference type="GO" id="GO:0007399">
    <property type="term" value="P:nervous system development"/>
    <property type="evidence" value="ECO:0007669"/>
    <property type="project" value="UniProtKB-KW"/>
</dbReference>
<feature type="compositionally biased region" description="Acidic residues" evidence="15">
    <location>
        <begin position="102"/>
        <end position="112"/>
    </location>
</feature>
<dbReference type="InterPro" id="IPR022575">
    <property type="entry name" value="NeuroD_DUF"/>
</dbReference>
<dbReference type="GO" id="GO:0046983">
    <property type="term" value="F:protein dimerization activity"/>
    <property type="evidence" value="ECO:0007669"/>
    <property type="project" value="InterPro"/>
</dbReference>
<keyword evidence="9" id="KW-0238">DNA-binding</keyword>
<evidence type="ECO:0000256" key="12">
    <source>
        <dbReference type="ARBA" id="ARBA00023242"/>
    </source>
</evidence>
<dbReference type="InterPro" id="IPR036638">
    <property type="entry name" value="HLH_DNA-bd_sf"/>
</dbReference>
<evidence type="ECO:0000256" key="1">
    <source>
        <dbReference type="ARBA" id="ARBA00004123"/>
    </source>
</evidence>
<comment type="subunit">
    <text evidence="3">Efficient DNA binding requires dimerization with another bHLH protein.</text>
</comment>
<dbReference type="PANTHER" id="PTHR12881:SF13">
    <property type="entry name" value="MEDIATOR OF RNA POLYMERASE II TRANSCRIPTION SUBUNIT 1"/>
    <property type="match status" value="1"/>
</dbReference>
<dbReference type="SUPFAM" id="SSF47459">
    <property type="entry name" value="HLH, helix-loop-helix DNA-binding domain"/>
    <property type="match status" value="1"/>
</dbReference>
<feature type="compositionally biased region" description="Polar residues" evidence="15">
    <location>
        <begin position="1169"/>
        <end position="1180"/>
    </location>
</feature>
<dbReference type="GO" id="GO:0030154">
    <property type="term" value="P:cell differentiation"/>
    <property type="evidence" value="ECO:0007669"/>
    <property type="project" value="UniProtKB-KW"/>
</dbReference>
<dbReference type="GO" id="GO:0045944">
    <property type="term" value="P:positive regulation of transcription by RNA polymerase II"/>
    <property type="evidence" value="ECO:0007669"/>
    <property type="project" value="UniProtKB-ARBA"/>
</dbReference>
<feature type="region of interest" description="Disordered" evidence="15">
    <location>
        <begin position="84"/>
        <end position="172"/>
    </location>
</feature>
<feature type="region of interest" description="Disordered" evidence="15">
    <location>
        <begin position="1310"/>
        <end position="1372"/>
    </location>
</feature>
<dbReference type="PANTHER" id="PTHR12881">
    <property type="entry name" value="MEDIATOR OF RNA POLYMERASE II TRANSCRIPTION SUBUNIT 1"/>
    <property type="match status" value="1"/>
</dbReference>
<feature type="region of interest" description="Disordered" evidence="15">
    <location>
        <begin position="1048"/>
        <end position="1091"/>
    </location>
</feature>
<comment type="subcellular location">
    <subcellularLocation>
        <location evidence="1 14">Nucleus</location>
    </subcellularLocation>
</comment>
<feature type="region of interest" description="Disordered" evidence="15">
    <location>
        <begin position="1148"/>
        <end position="1251"/>
    </location>
</feature>
<feature type="compositionally biased region" description="Polar residues" evidence="15">
    <location>
        <begin position="1335"/>
        <end position="1357"/>
    </location>
</feature>
<feature type="compositionally biased region" description="Polar residues" evidence="15">
    <location>
        <begin position="1150"/>
        <end position="1161"/>
    </location>
</feature>
<feature type="compositionally biased region" description="Basic and acidic residues" evidence="15">
    <location>
        <begin position="89"/>
        <end position="101"/>
    </location>
</feature>
<name>A0A7J5YVX2_DISMA</name>
<evidence type="ECO:0000256" key="2">
    <source>
        <dbReference type="ARBA" id="ARBA00006210"/>
    </source>
</evidence>
<feature type="compositionally biased region" description="Gly residues" evidence="15">
    <location>
        <begin position="1226"/>
        <end position="1235"/>
    </location>
</feature>
<dbReference type="GO" id="GO:0046966">
    <property type="term" value="F:nuclear thyroid hormone receptor binding"/>
    <property type="evidence" value="ECO:0007669"/>
    <property type="project" value="TreeGrafter"/>
</dbReference>
<accession>A0A7J5YVX2</accession>
<evidence type="ECO:0000313" key="18">
    <source>
        <dbReference type="Proteomes" id="UP000518266"/>
    </source>
</evidence>